<dbReference type="Proteomes" id="UP000218702">
    <property type="component" value="Chromosome"/>
</dbReference>
<dbReference type="AlphaFoldDB" id="A0A1Z4V4X5"/>
<reference evidence="1 2" key="1">
    <citation type="submission" date="2017-06" db="EMBL/GenBank/DDBJ databases">
        <title>Genome sequencing of cyanobaciteial culture collection at National Institute for Environmental Studies (NIES).</title>
        <authorList>
            <person name="Hirose Y."/>
            <person name="Shimura Y."/>
            <person name="Fujisawa T."/>
            <person name="Nakamura Y."/>
            <person name="Kawachi M."/>
        </authorList>
    </citation>
    <scope>NUCLEOTIDE SEQUENCE [LARGE SCALE GENOMIC DNA]</scope>
    <source>
        <strain evidence="1 2">NIES-806</strain>
    </source>
</reference>
<proteinExistence type="predicted"/>
<evidence type="ECO:0000313" key="1">
    <source>
        <dbReference type="EMBL" id="BAZ86596.1"/>
    </source>
</evidence>
<accession>A0A1Z4V4X5</accession>
<protein>
    <submittedName>
        <fullName evidence="1">DnaK-type molecular chaperone DnaK</fullName>
    </submittedName>
</protein>
<name>A0A1Z4V4X5_9CYAN</name>
<gene>
    <name evidence="1" type="primary">dnaK_4</name>
    <name evidence="1" type="ORF">NIES806_28110</name>
</gene>
<organism evidence="1 2">
    <name type="scientific">Dolichospermum compactum NIES-806</name>
    <dbReference type="NCBI Taxonomy" id="1973481"/>
    <lineage>
        <taxon>Bacteria</taxon>
        <taxon>Bacillati</taxon>
        <taxon>Cyanobacteriota</taxon>
        <taxon>Cyanophyceae</taxon>
        <taxon>Nostocales</taxon>
        <taxon>Aphanizomenonaceae</taxon>
        <taxon>Dolichospermum</taxon>
        <taxon>Dolichospermum compactum</taxon>
    </lineage>
</organism>
<dbReference type="KEGG" id="dcm:NIES806_28110"/>
<sequence>MWLGLDDKYPAGTEIIAYLELDEKNSDLKMTATLKSNPSVKVSCNFSRGRVDEKIHQELEAAIEELNRQDLTAFGVESALKLAVPVVQLMGLLILPLEKSIVIYRNGRRKV</sequence>
<keyword evidence="2" id="KW-1185">Reference proteome</keyword>
<evidence type="ECO:0000313" key="2">
    <source>
        <dbReference type="Proteomes" id="UP000218702"/>
    </source>
</evidence>
<dbReference type="RefSeq" id="WP_231939840.1">
    <property type="nucleotide sequence ID" value="NZ_AP018316.1"/>
</dbReference>
<dbReference type="EMBL" id="AP018316">
    <property type="protein sequence ID" value="BAZ86596.1"/>
    <property type="molecule type" value="Genomic_DNA"/>
</dbReference>